<proteinExistence type="predicted"/>
<dbReference type="EMBL" id="CP124756">
    <property type="protein sequence ID" value="WGZ92920.1"/>
    <property type="molecule type" value="Genomic_DNA"/>
</dbReference>
<dbReference type="AlphaFoldDB" id="A0AA95HBB5"/>
<dbReference type="Proteomes" id="UP001301326">
    <property type="component" value="Chromosome"/>
</dbReference>
<reference evidence="1" key="2">
    <citation type="submission" date="2023-04" db="EMBL/GenBank/DDBJ databases">
        <authorList>
            <person name="Beletskiy A.V."/>
            <person name="Mardanov A.V."/>
            <person name="Ravin N.V."/>
        </authorList>
    </citation>
    <scope>NUCLEOTIDE SEQUENCE</scope>
    <source>
        <strain evidence="1">GKL-02</strain>
    </source>
</reference>
<evidence type="ECO:0000313" key="1">
    <source>
        <dbReference type="EMBL" id="WGZ92920.1"/>
    </source>
</evidence>
<accession>A0AA95HBB5</accession>
<sequence length="139" mass="15668">MQLTPFEEEVLSSILWQLEGYRLGKVTERVTKRILRATLRRIKPKLVARSASVVPSVAVEVGHAVPVNVIVQKIMDSNIMDERELMDVVGLLLVAVELTKDEHKVILKHHKLQSDMPAGWDGICPFARYKTAGIEVKML</sequence>
<organism evidence="1">
    <name type="scientific">Candidatus Thiothrix putei</name>
    <dbReference type="NCBI Taxonomy" id="3080811"/>
    <lineage>
        <taxon>Bacteria</taxon>
        <taxon>Pseudomonadati</taxon>
        <taxon>Pseudomonadota</taxon>
        <taxon>Gammaproteobacteria</taxon>
        <taxon>Thiotrichales</taxon>
        <taxon>Thiotrichaceae</taxon>
        <taxon>Thiothrix</taxon>
    </lineage>
</organism>
<gene>
    <name evidence="1" type="ORF">QJT81_13925</name>
</gene>
<dbReference type="KEGG" id="tput:QJT81_13925"/>
<name>A0AA95HBB5_9GAMM</name>
<protein>
    <submittedName>
        <fullName evidence="1">Uncharacterized protein</fullName>
    </submittedName>
</protein>
<reference evidence="1" key="1">
    <citation type="journal article" date="2023" name="Int. J. Mol. Sci.">
        <title>Metagenomics Revealed a New Genus 'Candidatus Thiocaldithrix dubininis' gen. nov., sp. nov. and a New Species 'Candidatus Thiothrix putei' sp. nov. in the Family Thiotrichaceae, Some Members of Which Have Traits of Both Na+- and H+-Motive Energetics.</title>
        <authorList>
            <person name="Ravin N.V."/>
            <person name="Muntyan M.S."/>
            <person name="Smolyakov D.D."/>
            <person name="Rudenko T.S."/>
            <person name="Beletsky A.V."/>
            <person name="Mardanov A.V."/>
            <person name="Grabovich M.Y."/>
        </authorList>
    </citation>
    <scope>NUCLEOTIDE SEQUENCE</scope>
    <source>
        <strain evidence="1">GKL-02</strain>
    </source>
</reference>